<name>M2A669_9BACT</name>
<dbReference type="Proteomes" id="UP000011529">
    <property type="component" value="Unassembled WGS sequence"/>
</dbReference>
<evidence type="ECO:0000313" key="2">
    <source>
        <dbReference type="EMBL" id="EMB16051.1"/>
    </source>
</evidence>
<dbReference type="PATRIC" id="fig|1263867.3.peg.3437"/>
<protein>
    <submittedName>
        <fullName evidence="2">Uncharacterized protein</fullName>
    </submittedName>
</protein>
<comment type="caution">
    <text evidence="2">The sequence shown here is derived from an EMBL/GenBank/DDBJ whole genome shotgun (WGS) entry which is preliminary data.</text>
</comment>
<dbReference type="AlphaFoldDB" id="M2A669"/>
<accession>M2A669</accession>
<reference evidence="2" key="1">
    <citation type="submission" date="2012-11" db="EMBL/GenBank/DDBJ databases">
        <title>Permanent draft genomes of Rhodopirellula europaea strain SH398 and 6C.</title>
        <authorList>
            <person name="Richter M."/>
            <person name="Richter-Heitmann T."/>
            <person name="Frank C."/>
            <person name="Harder J."/>
            <person name="Glockner F.O."/>
        </authorList>
    </citation>
    <scope>NUCLEOTIDE SEQUENCE</scope>
    <source>
        <strain evidence="2">6C</strain>
    </source>
</reference>
<sequence length="137" mass="15322">MGLIQSNVAAWLEWKSQRLEEWKKLSGILLEKQDELSSSSSGDGQEELKEQMRLMEEFDAVQKRLVEIEQDPDYSPFDHLHSGHVSDNAACAVVAIFAAFGGVYELLPAWLIPSKKHAPLFSDNSDTSLTEGKRNSS</sequence>
<evidence type="ECO:0000256" key="1">
    <source>
        <dbReference type="SAM" id="MobiDB-lite"/>
    </source>
</evidence>
<evidence type="ECO:0000313" key="3">
    <source>
        <dbReference type="Proteomes" id="UP000011529"/>
    </source>
</evidence>
<gene>
    <name evidence="2" type="ORF">RE6C_03217</name>
</gene>
<organism evidence="2 3">
    <name type="scientific">Rhodopirellula europaea 6C</name>
    <dbReference type="NCBI Taxonomy" id="1263867"/>
    <lineage>
        <taxon>Bacteria</taxon>
        <taxon>Pseudomonadati</taxon>
        <taxon>Planctomycetota</taxon>
        <taxon>Planctomycetia</taxon>
        <taxon>Pirellulales</taxon>
        <taxon>Pirellulaceae</taxon>
        <taxon>Rhodopirellula</taxon>
    </lineage>
</organism>
<reference evidence="2" key="2">
    <citation type="journal article" date="2013" name="Mar. Genomics">
        <title>Expression of sulfatases in Rhodopirellula baltica and the diversity of sulfatases in the genus Rhodopirellula.</title>
        <authorList>
            <person name="Wegner C.E."/>
            <person name="Richter-Heitmann T."/>
            <person name="Klindworth A."/>
            <person name="Klockow C."/>
            <person name="Richter M."/>
            <person name="Achstetter T."/>
            <person name="Glockner F.O."/>
            <person name="Harder J."/>
        </authorList>
    </citation>
    <scope>NUCLEOTIDE SEQUENCE [LARGE SCALE GENOMIC DNA]</scope>
    <source>
        <strain evidence="2">6C</strain>
    </source>
</reference>
<proteinExistence type="predicted"/>
<dbReference type="EMBL" id="ANMO01000137">
    <property type="protein sequence ID" value="EMB16051.1"/>
    <property type="molecule type" value="Genomic_DNA"/>
</dbReference>
<feature type="region of interest" description="Disordered" evidence="1">
    <location>
        <begin position="118"/>
        <end position="137"/>
    </location>
</feature>
<keyword evidence="3" id="KW-1185">Reference proteome</keyword>